<proteinExistence type="predicted"/>
<dbReference type="PANTHER" id="PTHR31992">
    <property type="entry name" value="DOF ZINC FINGER PROTEIN DOF1.4-RELATED"/>
    <property type="match status" value="1"/>
</dbReference>
<dbReference type="AlphaFoldDB" id="A0AAD8SRB8"/>
<feature type="domain" description="Dof-type" evidence="11">
    <location>
        <begin position="50"/>
        <end position="104"/>
    </location>
</feature>
<evidence type="ECO:0000256" key="10">
    <source>
        <dbReference type="SAM" id="MobiDB-lite"/>
    </source>
</evidence>
<evidence type="ECO:0000256" key="5">
    <source>
        <dbReference type="ARBA" id="ARBA00023125"/>
    </source>
</evidence>
<keyword evidence="7 8" id="KW-0539">Nucleus</keyword>
<evidence type="ECO:0000256" key="3">
    <source>
        <dbReference type="ARBA" id="ARBA00022833"/>
    </source>
</evidence>
<dbReference type="InterPro" id="IPR045174">
    <property type="entry name" value="Dof"/>
</dbReference>
<keyword evidence="3 9" id="KW-0862">Zinc</keyword>
<reference evidence="12" key="1">
    <citation type="submission" date="2023-07" db="EMBL/GenBank/DDBJ databases">
        <title>A chromosome-level genome assembly of Lolium multiflorum.</title>
        <authorList>
            <person name="Chen Y."/>
            <person name="Copetti D."/>
            <person name="Kolliker R."/>
            <person name="Studer B."/>
        </authorList>
    </citation>
    <scope>NUCLEOTIDE SEQUENCE</scope>
    <source>
        <strain evidence="12">02402/16</strain>
        <tissue evidence="12">Leaf</tissue>
    </source>
</reference>
<organism evidence="12 13">
    <name type="scientific">Lolium multiflorum</name>
    <name type="common">Italian ryegrass</name>
    <name type="synonym">Lolium perenne subsp. multiflorum</name>
    <dbReference type="NCBI Taxonomy" id="4521"/>
    <lineage>
        <taxon>Eukaryota</taxon>
        <taxon>Viridiplantae</taxon>
        <taxon>Streptophyta</taxon>
        <taxon>Embryophyta</taxon>
        <taxon>Tracheophyta</taxon>
        <taxon>Spermatophyta</taxon>
        <taxon>Magnoliopsida</taxon>
        <taxon>Liliopsida</taxon>
        <taxon>Poales</taxon>
        <taxon>Poaceae</taxon>
        <taxon>BOP clade</taxon>
        <taxon>Pooideae</taxon>
        <taxon>Poodae</taxon>
        <taxon>Poeae</taxon>
        <taxon>Poeae Chloroplast Group 2 (Poeae type)</taxon>
        <taxon>Loliodinae</taxon>
        <taxon>Loliinae</taxon>
        <taxon>Lolium</taxon>
    </lineage>
</organism>
<keyword evidence="1 9" id="KW-0479">Metal-binding</keyword>
<evidence type="ECO:0000256" key="9">
    <source>
        <dbReference type="RuleBase" id="RU369094"/>
    </source>
</evidence>
<dbReference type="InterPro" id="IPR003851">
    <property type="entry name" value="Znf_Dof"/>
</dbReference>
<keyword evidence="5 8" id="KW-0238">DNA-binding</keyword>
<feature type="compositionally biased region" description="Low complexity" evidence="10">
    <location>
        <begin position="29"/>
        <end position="39"/>
    </location>
</feature>
<evidence type="ECO:0000256" key="7">
    <source>
        <dbReference type="ARBA" id="ARBA00023242"/>
    </source>
</evidence>
<name>A0AAD8SRB8_LOLMU</name>
<comment type="subcellular location">
    <subcellularLocation>
        <location evidence="8 9">Nucleus</location>
    </subcellularLocation>
</comment>
<dbReference type="EMBL" id="JAUUTY010000003">
    <property type="protein sequence ID" value="KAK1662524.1"/>
    <property type="molecule type" value="Genomic_DNA"/>
</dbReference>
<protein>
    <recommendedName>
        <fullName evidence="9">Dof zinc finger protein</fullName>
    </recommendedName>
</protein>
<gene>
    <name evidence="12" type="ORF">QYE76_050683</name>
</gene>
<accession>A0AAD8SRB8</accession>
<dbReference type="GO" id="GO:0005634">
    <property type="term" value="C:nucleus"/>
    <property type="evidence" value="ECO:0007669"/>
    <property type="project" value="UniProtKB-SubCell"/>
</dbReference>
<keyword evidence="2 8" id="KW-0863">Zinc-finger</keyword>
<dbReference type="Pfam" id="PF02701">
    <property type="entry name" value="Zn_ribbon_Dof"/>
    <property type="match status" value="1"/>
</dbReference>
<dbReference type="PROSITE" id="PS01361">
    <property type="entry name" value="ZF_DOF_1"/>
    <property type="match status" value="1"/>
</dbReference>
<evidence type="ECO:0000256" key="6">
    <source>
        <dbReference type="ARBA" id="ARBA00023163"/>
    </source>
</evidence>
<dbReference type="GO" id="GO:0003677">
    <property type="term" value="F:DNA binding"/>
    <property type="evidence" value="ECO:0007669"/>
    <property type="project" value="UniProtKB-UniRule"/>
</dbReference>
<evidence type="ECO:0000256" key="4">
    <source>
        <dbReference type="ARBA" id="ARBA00023015"/>
    </source>
</evidence>
<evidence type="ECO:0000313" key="12">
    <source>
        <dbReference type="EMBL" id="KAK1662524.1"/>
    </source>
</evidence>
<evidence type="ECO:0000256" key="2">
    <source>
        <dbReference type="ARBA" id="ARBA00022771"/>
    </source>
</evidence>
<comment type="function">
    <text evidence="9">Transcription factor that binds specifically to a 5'-AA[AG]G-3' consensus core sequence.</text>
</comment>
<dbReference type="GO" id="GO:0008270">
    <property type="term" value="F:zinc ion binding"/>
    <property type="evidence" value="ECO:0007669"/>
    <property type="project" value="UniProtKB-KW"/>
</dbReference>
<dbReference type="PANTHER" id="PTHR31992:SF279">
    <property type="entry name" value="DOF ZINC FINGER PROTEIN"/>
    <property type="match status" value="1"/>
</dbReference>
<dbReference type="GO" id="GO:0003700">
    <property type="term" value="F:DNA-binding transcription factor activity"/>
    <property type="evidence" value="ECO:0007669"/>
    <property type="project" value="UniProtKB-UniRule"/>
</dbReference>
<sequence length="256" mass="26338">MVHITVMDQVSEEDVRLMSPPAPAPSPAPASVGSGAAGRRVGEAERAAQYACPRCDSTDTKFCYYNNYNLAQPRHFCKGCRRYWTRGGALRNVPVGGGTRKAAPSGGAVARRKNRPSSSNSHAAAAAAAAAAQVASVVSQLSSVSAPMPLPLLPLSVTAAPPQLPYELSFVSTLAAMDPDRRLLDLGGSFSSLMAPPAPMLTHAHFATGFLFGGGGGSGSAGPAHGHAPGLPQQPPVVSQAVPEGFWGMGWPDLSI</sequence>
<comment type="caution">
    <text evidence="12">The sequence shown here is derived from an EMBL/GenBank/DDBJ whole genome shotgun (WGS) entry which is preliminary data.</text>
</comment>
<evidence type="ECO:0000256" key="8">
    <source>
        <dbReference type="PROSITE-ProRule" id="PRU00071"/>
    </source>
</evidence>
<evidence type="ECO:0000256" key="1">
    <source>
        <dbReference type="ARBA" id="ARBA00022723"/>
    </source>
</evidence>
<feature type="region of interest" description="Disordered" evidence="10">
    <location>
        <begin position="10"/>
        <end position="39"/>
    </location>
</feature>
<feature type="region of interest" description="Disordered" evidence="10">
    <location>
        <begin position="95"/>
        <end position="122"/>
    </location>
</feature>
<evidence type="ECO:0000259" key="11">
    <source>
        <dbReference type="PROSITE" id="PS50884"/>
    </source>
</evidence>
<keyword evidence="13" id="KW-1185">Reference proteome</keyword>
<keyword evidence="4 9" id="KW-0805">Transcription regulation</keyword>
<evidence type="ECO:0000313" key="13">
    <source>
        <dbReference type="Proteomes" id="UP001231189"/>
    </source>
</evidence>
<keyword evidence="6 9" id="KW-0804">Transcription</keyword>
<dbReference type="Proteomes" id="UP001231189">
    <property type="component" value="Unassembled WGS sequence"/>
</dbReference>
<dbReference type="PROSITE" id="PS50884">
    <property type="entry name" value="ZF_DOF_2"/>
    <property type="match status" value="1"/>
</dbReference>